<evidence type="ECO:0000256" key="7">
    <source>
        <dbReference type="ARBA" id="ARBA00022989"/>
    </source>
</evidence>
<keyword evidence="5" id="KW-0812">Transmembrane</keyword>
<keyword evidence="9" id="KW-0472">Membrane</keyword>
<organism evidence="11 12">
    <name type="scientific">Oikopleura dioica</name>
    <name type="common">Tunicate</name>
    <dbReference type="NCBI Taxonomy" id="34765"/>
    <lineage>
        <taxon>Eukaryota</taxon>
        <taxon>Metazoa</taxon>
        <taxon>Chordata</taxon>
        <taxon>Tunicata</taxon>
        <taxon>Appendicularia</taxon>
        <taxon>Copelata</taxon>
        <taxon>Oikopleuridae</taxon>
        <taxon>Oikopleura</taxon>
    </lineage>
</organism>
<evidence type="ECO:0000256" key="10">
    <source>
        <dbReference type="RuleBase" id="RU363063"/>
    </source>
</evidence>
<keyword evidence="12" id="KW-1185">Reference proteome</keyword>
<comment type="similarity">
    <text evidence="2 10">Belongs to the glycosyltransferase 31 family.</text>
</comment>
<sequence length="484" mass="56168">MKMWMSVEPDESMLPMNYSIITFEDEKTKEEGQKFQDLHFCSRNASELEEYTLLMKAVNLAAEMNLNETEVAIFAYTTDLVDSEKITSVTEKLASNFEGRRKMICFKTKTQDSNQIYGCGENPVFALRGDVIKMYSREMENVKPYMRSIQERRIGWLTGIVRHRANIEGLSLDKDCYNLIQLPFELKAFKDFYEDNYDWGMDRKPPKLMDYDLPDIYREEAQWTIEIEVAPSCDASSYLYLVKSSRTNTDRRNFLRAFQEFDKNSTKIPIDHLPQMRFLIGKGKSSADPSIEASIQEEIENHNDLVLGNFIDEYDNLPQKTMTGYTYFAEYCKKGGHVNFIDDDVLLDVEQLDSYYNLPEASDLTCFGFLGENARPHRWGKYNVTFEQWASGHFFPSFCSGPCAGMTAEVGEKIYQEASTLDAKGFKLEDVLFTVTGVIRTKAGIAEPSLQEDICKHFPQKTKKEMERSMWQHIQYLSFQRNYM</sequence>
<protein>
    <recommendedName>
        <fullName evidence="10">Hexosyltransferase</fullName>
        <ecNumber evidence="10">2.4.1.-</ecNumber>
    </recommendedName>
</protein>
<proteinExistence type="inferred from homology"/>
<comment type="subcellular location">
    <subcellularLocation>
        <location evidence="1 10">Golgi apparatus membrane</location>
        <topology evidence="1 10">Single-pass type II membrane protein</topology>
    </subcellularLocation>
</comment>
<dbReference type="PANTHER" id="PTHR11214">
    <property type="entry name" value="BETA-1,3-N-ACETYLGLUCOSAMINYLTRANSFERASE"/>
    <property type="match status" value="1"/>
</dbReference>
<evidence type="ECO:0000256" key="2">
    <source>
        <dbReference type="ARBA" id="ARBA00008661"/>
    </source>
</evidence>
<keyword evidence="8 10" id="KW-0333">Golgi apparatus</keyword>
<keyword evidence="7" id="KW-1133">Transmembrane helix</keyword>
<name>A0ABN7SZ76_OIKDI</name>
<evidence type="ECO:0000256" key="5">
    <source>
        <dbReference type="ARBA" id="ARBA00022692"/>
    </source>
</evidence>
<dbReference type="Proteomes" id="UP001158576">
    <property type="component" value="Chromosome 2"/>
</dbReference>
<gene>
    <name evidence="11" type="ORF">OKIOD_LOCUS13960</name>
</gene>
<dbReference type="PANTHER" id="PTHR11214:SF314">
    <property type="entry name" value="HEXOSYLTRANSFERASE"/>
    <property type="match status" value="1"/>
</dbReference>
<evidence type="ECO:0000256" key="6">
    <source>
        <dbReference type="ARBA" id="ARBA00022968"/>
    </source>
</evidence>
<evidence type="ECO:0000313" key="12">
    <source>
        <dbReference type="Proteomes" id="UP001158576"/>
    </source>
</evidence>
<evidence type="ECO:0000256" key="9">
    <source>
        <dbReference type="ARBA" id="ARBA00023136"/>
    </source>
</evidence>
<keyword evidence="4" id="KW-0808">Transferase</keyword>
<keyword evidence="3 10" id="KW-0328">Glycosyltransferase</keyword>
<evidence type="ECO:0000256" key="8">
    <source>
        <dbReference type="ARBA" id="ARBA00023034"/>
    </source>
</evidence>
<keyword evidence="6" id="KW-0735">Signal-anchor</keyword>
<dbReference type="EC" id="2.4.1.-" evidence="10"/>
<evidence type="ECO:0000313" key="11">
    <source>
        <dbReference type="EMBL" id="CAG5110839.1"/>
    </source>
</evidence>
<dbReference type="Pfam" id="PF01762">
    <property type="entry name" value="Galactosyl_T"/>
    <property type="match status" value="1"/>
</dbReference>
<accession>A0ABN7SZ76</accession>
<evidence type="ECO:0000256" key="1">
    <source>
        <dbReference type="ARBA" id="ARBA00004323"/>
    </source>
</evidence>
<evidence type="ECO:0000256" key="3">
    <source>
        <dbReference type="ARBA" id="ARBA00022676"/>
    </source>
</evidence>
<dbReference type="InterPro" id="IPR002659">
    <property type="entry name" value="Glyco_trans_31"/>
</dbReference>
<reference evidence="11 12" key="1">
    <citation type="submission" date="2021-04" db="EMBL/GenBank/DDBJ databases">
        <authorList>
            <person name="Bliznina A."/>
        </authorList>
    </citation>
    <scope>NUCLEOTIDE SEQUENCE [LARGE SCALE GENOMIC DNA]</scope>
</reference>
<dbReference type="EMBL" id="OU015567">
    <property type="protein sequence ID" value="CAG5110839.1"/>
    <property type="molecule type" value="Genomic_DNA"/>
</dbReference>
<evidence type="ECO:0000256" key="4">
    <source>
        <dbReference type="ARBA" id="ARBA00022679"/>
    </source>
</evidence>